<evidence type="ECO:0000313" key="2">
    <source>
        <dbReference type="EMBL" id="KAJ7342696.1"/>
    </source>
</evidence>
<dbReference type="Gene3D" id="1.10.510.10">
    <property type="entry name" value="Transferase(Phosphotransferase) domain 1"/>
    <property type="match status" value="1"/>
</dbReference>
<comment type="caution">
    <text evidence="2">The sequence shown here is derived from an EMBL/GenBank/DDBJ whole genome shotgun (WGS) entry which is preliminary data.</text>
</comment>
<keyword evidence="1" id="KW-0812">Transmembrane</keyword>
<organism evidence="2 3">
    <name type="scientific">Desmophyllum pertusum</name>
    <dbReference type="NCBI Taxonomy" id="174260"/>
    <lineage>
        <taxon>Eukaryota</taxon>
        <taxon>Metazoa</taxon>
        <taxon>Cnidaria</taxon>
        <taxon>Anthozoa</taxon>
        <taxon>Hexacorallia</taxon>
        <taxon>Scleractinia</taxon>
        <taxon>Caryophylliina</taxon>
        <taxon>Caryophylliidae</taxon>
        <taxon>Desmophyllum</taxon>
    </lineage>
</organism>
<gene>
    <name evidence="2" type="ORF">OS493_040657</name>
</gene>
<evidence type="ECO:0000256" key="1">
    <source>
        <dbReference type="SAM" id="Phobius"/>
    </source>
</evidence>
<keyword evidence="1" id="KW-0472">Membrane</keyword>
<proteinExistence type="predicted"/>
<protein>
    <recommendedName>
        <fullName evidence="4">Protein kinase domain-containing protein</fullName>
    </recommendedName>
</protein>
<dbReference type="AlphaFoldDB" id="A0A9X0CH83"/>
<dbReference type="EMBL" id="MU827755">
    <property type="protein sequence ID" value="KAJ7342696.1"/>
    <property type="molecule type" value="Genomic_DNA"/>
</dbReference>
<reference evidence="2" key="1">
    <citation type="submission" date="2023-01" db="EMBL/GenBank/DDBJ databases">
        <title>Genome assembly of the deep-sea coral Lophelia pertusa.</title>
        <authorList>
            <person name="Herrera S."/>
            <person name="Cordes E."/>
        </authorList>
    </citation>
    <scope>NUCLEOTIDE SEQUENCE</scope>
    <source>
        <strain evidence="2">USNM1676648</strain>
        <tissue evidence="2">Polyp</tissue>
    </source>
</reference>
<name>A0A9X0CH83_9CNID</name>
<keyword evidence="3" id="KW-1185">Reference proteome</keyword>
<evidence type="ECO:0008006" key="4">
    <source>
        <dbReference type="Google" id="ProtNLM"/>
    </source>
</evidence>
<dbReference type="SUPFAM" id="SSF56112">
    <property type="entry name" value="Protein kinase-like (PK-like)"/>
    <property type="match status" value="1"/>
</dbReference>
<accession>A0A9X0CH83</accession>
<dbReference type="InterPro" id="IPR011009">
    <property type="entry name" value="Kinase-like_dom_sf"/>
</dbReference>
<evidence type="ECO:0000313" key="3">
    <source>
        <dbReference type="Proteomes" id="UP001163046"/>
    </source>
</evidence>
<dbReference type="Proteomes" id="UP001163046">
    <property type="component" value="Unassembled WGS sequence"/>
</dbReference>
<keyword evidence="1" id="KW-1133">Transmembrane helix</keyword>
<feature type="transmembrane region" description="Helical" evidence="1">
    <location>
        <begin position="80"/>
        <end position="101"/>
    </location>
</feature>
<sequence length="102" mass="11680">MRMIQYDVSTILKPISLILDGSNKVSVLFPRMSIDLFDRLQPSGHRNAVPMVQGLRIVQQMTDALENCWVRGIHHVDLRITNVLVVIFNIAIFFTVMVIVFI</sequence>